<dbReference type="RefSeq" id="WP_330930249.1">
    <property type="nucleotide sequence ID" value="NZ_CP119075.1"/>
</dbReference>
<keyword evidence="2 3" id="KW-0472">Membrane</keyword>
<dbReference type="Gene3D" id="3.30.479.30">
    <property type="entry name" value="Band 7 domain"/>
    <property type="match status" value="1"/>
</dbReference>
<evidence type="ECO:0000313" key="5">
    <source>
        <dbReference type="EMBL" id="WED65719.1"/>
    </source>
</evidence>
<evidence type="ECO:0000256" key="2">
    <source>
        <dbReference type="ARBA" id="ARBA00023136"/>
    </source>
</evidence>
<dbReference type="InterPro" id="IPR000163">
    <property type="entry name" value="Prohibitin"/>
</dbReference>
<reference evidence="5" key="1">
    <citation type="submission" date="2023-03" db="EMBL/GenBank/DDBJ databases">
        <title>Lomoglobus Profundus gen. nov., sp. nov., a novel member of the phylum Verrucomicrobia, isolated from deep-marine sediment of South China Sea.</title>
        <authorList>
            <person name="Ahmad T."/>
            <person name="Ishaq S.E."/>
            <person name="Wang F."/>
        </authorList>
    </citation>
    <scope>NUCLEOTIDE SEQUENCE</scope>
    <source>
        <strain evidence="5">LMO-M01</strain>
    </source>
</reference>
<dbReference type="SMART" id="SM00244">
    <property type="entry name" value="PHB"/>
    <property type="match status" value="1"/>
</dbReference>
<keyword evidence="6" id="KW-1185">Reference proteome</keyword>
<dbReference type="KEGG" id="slom:PXH66_02515"/>
<dbReference type="PRINTS" id="PR00679">
    <property type="entry name" value="PROHIBITIN"/>
</dbReference>
<dbReference type="EMBL" id="CP119075">
    <property type="protein sequence ID" value="WED65719.1"/>
    <property type="molecule type" value="Genomic_DNA"/>
</dbReference>
<evidence type="ECO:0000259" key="4">
    <source>
        <dbReference type="SMART" id="SM00244"/>
    </source>
</evidence>
<feature type="transmembrane region" description="Helical" evidence="3">
    <location>
        <begin position="14"/>
        <end position="38"/>
    </location>
</feature>
<dbReference type="Pfam" id="PF01145">
    <property type="entry name" value="Band_7"/>
    <property type="match status" value="1"/>
</dbReference>
<dbReference type="PANTHER" id="PTHR23222">
    <property type="entry name" value="PROHIBITIN"/>
    <property type="match status" value="1"/>
</dbReference>
<dbReference type="CDD" id="cd03401">
    <property type="entry name" value="SPFH_prohibitin"/>
    <property type="match status" value="1"/>
</dbReference>
<proteinExistence type="predicted"/>
<name>A0AAF0CPN8_9BACT</name>
<organism evidence="5 6">
    <name type="scientific">Synoicihabitans lomoniglobus</name>
    <dbReference type="NCBI Taxonomy" id="2909285"/>
    <lineage>
        <taxon>Bacteria</taxon>
        <taxon>Pseudomonadati</taxon>
        <taxon>Verrucomicrobiota</taxon>
        <taxon>Opitutia</taxon>
        <taxon>Opitutales</taxon>
        <taxon>Opitutaceae</taxon>
        <taxon>Synoicihabitans</taxon>
    </lineage>
</organism>
<accession>A0AAF0CPN8</accession>
<keyword evidence="3" id="KW-0812">Transmembrane</keyword>
<protein>
    <submittedName>
        <fullName evidence="5">Prohibitin family protein</fullName>
    </submittedName>
</protein>
<gene>
    <name evidence="5" type="ORF">PXH66_02515</name>
</gene>
<sequence length="298" mass="33630">MRYNLGEIWTDNKILLVCSFFVFTFLVAFFWNDIFVLVRPGERAVIYRPFSQGTDIENTYNEGLQILAPWNRMYIYDVRVQQVADEFTVLSSDGLEVKINISIRFRPQREDLGRLHKDIGPEYVEKVVKPVAQSQFRFVLGQYKPEEIYTSQGFIVQTAKQGSLAEMADRFILLDDLLLKSVTLPPPVAAAIESKLKAQQLALEFNYRIETEAKEKERKRIEAEGIRTFQDIISSGGISDSYLRFRGIQATLELAKSPNSKIIVIGGGKDGLPLILDGRNDTLATPPLPVPAEAAPAP</sequence>
<dbReference type="GO" id="GO:0016020">
    <property type="term" value="C:membrane"/>
    <property type="evidence" value="ECO:0007669"/>
    <property type="project" value="UniProtKB-SubCell"/>
</dbReference>
<dbReference type="GO" id="GO:0007005">
    <property type="term" value="P:mitochondrion organization"/>
    <property type="evidence" value="ECO:0007669"/>
    <property type="project" value="TreeGrafter"/>
</dbReference>
<keyword evidence="3" id="KW-1133">Transmembrane helix</keyword>
<feature type="domain" description="Band 7" evidence="4">
    <location>
        <begin position="33"/>
        <end position="196"/>
    </location>
</feature>
<evidence type="ECO:0000313" key="6">
    <source>
        <dbReference type="Proteomes" id="UP001218638"/>
    </source>
</evidence>
<dbReference type="AlphaFoldDB" id="A0AAF0CPN8"/>
<evidence type="ECO:0000256" key="1">
    <source>
        <dbReference type="ARBA" id="ARBA00004167"/>
    </source>
</evidence>
<dbReference type="InterPro" id="IPR036013">
    <property type="entry name" value="Band_7/SPFH_dom_sf"/>
</dbReference>
<dbReference type="PANTHER" id="PTHR23222:SF1">
    <property type="entry name" value="PROHIBITIN-2"/>
    <property type="match status" value="1"/>
</dbReference>
<comment type="subcellular location">
    <subcellularLocation>
        <location evidence="1">Membrane</location>
        <topology evidence="1">Single-pass membrane protein</topology>
    </subcellularLocation>
</comment>
<dbReference type="InterPro" id="IPR001107">
    <property type="entry name" value="Band_7"/>
</dbReference>
<evidence type="ECO:0000256" key="3">
    <source>
        <dbReference type="SAM" id="Phobius"/>
    </source>
</evidence>
<dbReference type="SUPFAM" id="SSF117892">
    <property type="entry name" value="Band 7/SPFH domain"/>
    <property type="match status" value="1"/>
</dbReference>
<dbReference type="Proteomes" id="UP001218638">
    <property type="component" value="Chromosome"/>
</dbReference>